<feature type="transmembrane region" description="Helical" evidence="1">
    <location>
        <begin position="116"/>
        <end position="149"/>
    </location>
</feature>
<keyword evidence="1" id="KW-1133">Transmembrane helix</keyword>
<feature type="transmembrane region" description="Helical" evidence="1">
    <location>
        <begin position="247"/>
        <end position="267"/>
    </location>
</feature>
<keyword evidence="3" id="KW-1185">Reference proteome</keyword>
<feature type="transmembrane region" description="Helical" evidence="1">
    <location>
        <begin position="12"/>
        <end position="31"/>
    </location>
</feature>
<dbReference type="Proteomes" id="UP001430172">
    <property type="component" value="Unassembled WGS sequence"/>
</dbReference>
<name>A0ABS2CNA4_9MICO</name>
<feature type="transmembrane region" description="Helical" evidence="1">
    <location>
        <begin position="169"/>
        <end position="192"/>
    </location>
</feature>
<comment type="caution">
    <text evidence="2">The sequence shown here is derived from an EMBL/GenBank/DDBJ whole genome shotgun (WGS) entry which is preliminary data.</text>
</comment>
<evidence type="ECO:0008006" key="4">
    <source>
        <dbReference type="Google" id="ProtNLM"/>
    </source>
</evidence>
<proteinExistence type="predicted"/>
<evidence type="ECO:0000256" key="1">
    <source>
        <dbReference type="SAM" id="Phobius"/>
    </source>
</evidence>
<protein>
    <recommendedName>
        <fullName evidence="4">Glycosyltransferase RgtA/B/C/D-like domain-containing protein</fullName>
    </recommendedName>
</protein>
<evidence type="ECO:0000313" key="2">
    <source>
        <dbReference type="EMBL" id="MBM6400933.1"/>
    </source>
</evidence>
<feature type="transmembrane region" description="Helical" evidence="1">
    <location>
        <begin position="204"/>
        <end position="227"/>
    </location>
</feature>
<sequence length="459" mass="47081">MSRTPAPARALPLATVAVGAWVVGLAVFVVLGSDLLWVVALGDAVRATGAVPDGVPFVTAPQAGWHNPIVLAQVLLSVVDGLGTSALAALQLVLVAATLLVVLADGRRLGGGEGRGALVVSLVVVGAASAFAVTRLPSLSLVPFVLVVLLLRRQHDRPDRGLWWVVPLVLLWGNLHGAVLVGLAVLGVFLVLSPGGGPLVRRLGVGAGAALTLVLTSAGTGTPAYYLSALRNEAAARHTDLWARPDLGHPLDVAMLAAAALLLVLAVRGRMPLWEWVAVAGLAVGTASAARNGVWLVLFLAGAAMRARDRRPDADDATVPATRPGAARLVLPAVTALVVALAAGVVLAGRGSAAAAPGERFVPAVREVAQGRPVLAVEPLAETLARDGVRVWAANPVDAFPRAVQAAFLDFLHDGTVPPDADVDVVVLDTDHAGRLVEAGGWRVARDLGDLTVLERVPS</sequence>
<keyword evidence="1" id="KW-0812">Transmembrane</keyword>
<feature type="transmembrane region" description="Helical" evidence="1">
    <location>
        <begin position="279"/>
        <end position="305"/>
    </location>
</feature>
<evidence type="ECO:0000313" key="3">
    <source>
        <dbReference type="Proteomes" id="UP001430172"/>
    </source>
</evidence>
<gene>
    <name evidence="2" type="ORF">JQN70_11090</name>
</gene>
<accession>A0ABS2CNA4</accession>
<dbReference type="EMBL" id="JAFDVD010000012">
    <property type="protein sequence ID" value="MBM6400933.1"/>
    <property type="molecule type" value="Genomic_DNA"/>
</dbReference>
<feature type="transmembrane region" description="Helical" evidence="1">
    <location>
        <begin position="325"/>
        <end position="348"/>
    </location>
</feature>
<keyword evidence="1" id="KW-0472">Membrane</keyword>
<dbReference type="RefSeq" id="WP_204131403.1">
    <property type="nucleotide sequence ID" value="NZ_JAFDVD010000012.1"/>
</dbReference>
<feature type="transmembrane region" description="Helical" evidence="1">
    <location>
        <begin position="85"/>
        <end position="104"/>
    </location>
</feature>
<organism evidence="2 3">
    <name type="scientific">Phycicoccus sonneratiae</name>
    <dbReference type="NCBI Taxonomy" id="2807628"/>
    <lineage>
        <taxon>Bacteria</taxon>
        <taxon>Bacillati</taxon>
        <taxon>Actinomycetota</taxon>
        <taxon>Actinomycetes</taxon>
        <taxon>Micrococcales</taxon>
        <taxon>Intrasporangiaceae</taxon>
        <taxon>Phycicoccus</taxon>
    </lineage>
</organism>
<reference evidence="2" key="1">
    <citation type="submission" date="2021-02" db="EMBL/GenBank/DDBJ databases">
        <title>Phycicoccus sp. MQZ13P-5T, whole genome shotgun sequence.</title>
        <authorList>
            <person name="Tuo L."/>
        </authorList>
    </citation>
    <scope>NUCLEOTIDE SEQUENCE</scope>
    <source>
        <strain evidence="2">MQZ13P-5</strain>
    </source>
</reference>